<dbReference type="Gene3D" id="1.25.10.10">
    <property type="entry name" value="Leucine-rich Repeat Variant"/>
    <property type="match status" value="1"/>
</dbReference>
<dbReference type="SUPFAM" id="SSF48371">
    <property type="entry name" value="ARM repeat"/>
    <property type="match status" value="1"/>
</dbReference>
<dbReference type="InterPro" id="IPR016024">
    <property type="entry name" value="ARM-type_fold"/>
</dbReference>
<evidence type="ECO:0000313" key="7">
    <source>
        <dbReference type="Proteomes" id="UP000000600"/>
    </source>
</evidence>
<dbReference type="EMBL" id="CT868552">
    <property type="protein sequence ID" value="CAK85788.1"/>
    <property type="molecule type" value="Genomic_DNA"/>
</dbReference>
<dbReference type="InterPro" id="IPR011989">
    <property type="entry name" value="ARM-like"/>
</dbReference>
<dbReference type="GO" id="GO:0005634">
    <property type="term" value="C:nucleus"/>
    <property type="evidence" value="ECO:0007669"/>
    <property type="project" value="UniProtKB-SubCell"/>
</dbReference>
<keyword evidence="7" id="KW-1185">Reference proteome</keyword>
<proteinExistence type="inferred from homology"/>
<keyword evidence="4" id="KW-0539">Nucleus</keyword>
<dbReference type="RefSeq" id="XP_001453185.1">
    <property type="nucleotide sequence ID" value="XM_001453148.2"/>
</dbReference>
<dbReference type="STRING" id="5888.A0DRX1"/>
<dbReference type="OMA" id="ISFIDYH"/>
<dbReference type="AlphaFoldDB" id="A0DRX1"/>
<protein>
    <recommendedName>
        <fullName evidence="5">Exportin-1/Importin-beta-like domain-containing protein</fullName>
    </recommendedName>
</protein>
<keyword evidence="3" id="KW-0813">Transport</keyword>
<feature type="domain" description="Exportin-1/Importin-beta-like" evidence="5">
    <location>
        <begin position="141"/>
        <end position="237"/>
    </location>
</feature>
<evidence type="ECO:0000256" key="2">
    <source>
        <dbReference type="ARBA" id="ARBA00007991"/>
    </source>
</evidence>
<evidence type="ECO:0000256" key="4">
    <source>
        <dbReference type="ARBA" id="ARBA00023242"/>
    </source>
</evidence>
<organism evidence="6 7">
    <name type="scientific">Paramecium tetraurelia</name>
    <dbReference type="NCBI Taxonomy" id="5888"/>
    <lineage>
        <taxon>Eukaryota</taxon>
        <taxon>Sar</taxon>
        <taxon>Alveolata</taxon>
        <taxon>Ciliophora</taxon>
        <taxon>Intramacronucleata</taxon>
        <taxon>Oligohymenophorea</taxon>
        <taxon>Peniculida</taxon>
        <taxon>Parameciidae</taxon>
        <taxon>Paramecium</taxon>
    </lineage>
</organism>
<dbReference type="GeneID" id="5038969"/>
<dbReference type="PANTHER" id="PTHR12363:SF33">
    <property type="entry name" value="IMPORTIN-13"/>
    <property type="match status" value="1"/>
</dbReference>
<name>A0DRX1_PARTE</name>
<sequence length="982" mass="113898">MAEFSIEKVCQAIQVFNSGQVEQADSFLRSFSQSNEAWGICIQILQQNPDPSMVFQLLRILQSKILYDFSTLIQSFISFTHPLRSATHISKLHSNHTSLQRIKLKINQNIMCTYVHLFILVHLLIANQINTRVIILLILRVIAQILDYSQNNSPHQKFLFDVLETLPEELTENKKIIIEDEKRKLIAQDIKNKQMLDILTFLQTQWNAVPDDSLKYHILRSYKKWLEFMKSNITEEEAIQFMQLSSQTTLFKGTLESISNEELQSKAVEAICTFVGIIPKTICEQPQLEPQVLQLLFDEVYKTFPACKKALDEETCDEIHNLIKLYSKVGKKCMHKIILNSQLEPFLQTLLWIFCHENSFTESDILMDFWIKMIKTIRIMNDLQLQNKFSLTFEQLINGCVQKSKVNKILLAEYGISPKIKDEFEQQLETRSQMKEIMEELVTIIQPNLIIQHLGGILKKEFISQMNENGWITFEACMNLISGIIKQIILKNDQIGVQYLMEIIKLYLDVYQQQPQASNNFIMKTVFKTISQGCAQLISSNELLPSLFNFITIGIHHKVSSVQKKATKAFQLICQQNQNFVLLHLNQFLDLIFKLQQVSNYDNLIKGVANAICSSQETMQNYYLKLCSIFAQNLVQLQKQIEELLVTSVGSDTLEEKIKQFSKNISSLAYINSQIPANESNEYLAVRVLVVNVYQELWPMLKFGMERIAVFEHGVAERIVRYTKHTFRKAFNQFSVDLLTQVFQSFLNVYRQVPITACIYVAEVSATVFYKYPEYRNLLSEAFENLCNITFQHLPQLSSFEENPDLTEDLFGMLVRYGRYTPVLLLQSSALQTILQLTLMAIGLEHVGAAKVFYSWLEVTFLMLKPQDEAFKVQIPQEYKDKFQQIITPFIPQYTSKLFEALRKGPSDEEVEDYIDDCIIALSQISFIDYHQLLSQVLEEGPQNILTQSEKKTWIENNQDSEKQQSFLKLYTRRCIQNALRG</sequence>
<evidence type="ECO:0000256" key="3">
    <source>
        <dbReference type="ARBA" id="ARBA00022448"/>
    </source>
</evidence>
<comment type="similarity">
    <text evidence="2">Belongs to the importin beta family.</text>
</comment>
<evidence type="ECO:0000256" key="1">
    <source>
        <dbReference type="ARBA" id="ARBA00004123"/>
    </source>
</evidence>
<dbReference type="PANTHER" id="PTHR12363">
    <property type="entry name" value="TRANSPORTIN 3 AND IMPORTIN 13"/>
    <property type="match status" value="1"/>
</dbReference>
<comment type="subcellular location">
    <subcellularLocation>
        <location evidence="1">Nucleus</location>
    </subcellularLocation>
</comment>
<dbReference type="InParanoid" id="A0DRX1"/>
<reference evidence="6 7" key="1">
    <citation type="journal article" date="2006" name="Nature">
        <title>Global trends of whole-genome duplications revealed by the ciliate Paramecium tetraurelia.</title>
        <authorList>
            <consortium name="Genoscope"/>
            <person name="Aury J.-M."/>
            <person name="Jaillon O."/>
            <person name="Duret L."/>
            <person name="Noel B."/>
            <person name="Jubin C."/>
            <person name="Porcel B.M."/>
            <person name="Segurens B."/>
            <person name="Daubin V."/>
            <person name="Anthouard V."/>
            <person name="Aiach N."/>
            <person name="Arnaiz O."/>
            <person name="Billaut A."/>
            <person name="Beisson J."/>
            <person name="Blanc I."/>
            <person name="Bouhouche K."/>
            <person name="Camara F."/>
            <person name="Duharcourt S."/>
            <person name="Guigo R."/>
            <person name="Gogendeau D."/>
            <person name="Katinka M."/>
            <person name="Keller A.-M."/>
            <person name="Kissmehl R."/>
            <person name="Klotz C."/>
            <person name="Koll F."/>
            <person name="Le Moue A."/>
            <person name="Lepere C."/>
            <person name="Malinsky S."/>
            <person name="Nowacki M."/>
            <person name="Nowak J.K."/>
            <person name="Plattner H."/>
            <person name="Poulain J."/>
            <person name="Ruiz F."/>
            <person name="Serrano V."/>
            <person name="Zagulski M."/>
            <person name="Dessen P."/>
            <person name="Betermier M."/>
            <person name="Weissenbach J."/>
            <person name="Scarpelli C."/>
            <person name="Schachter V."/>
            <person name="Sperling L."/>
            <person name="Meyer E."/>
            <person name="Cohen J."/>
            <person name="Wincker P."/>
        </authorList>
    </citation>
    <scope>NUCLEOTIDE SEQUENCE [LARGE SCALE GENOMIC DNA]</scope>
    <source>
        <strain evidence="6 7">Stock d4-2</strain>
    </source>
</reference>
<dbReference type="KEGG" id="ptm:GSPATT00019492001"/>
<dbReference type="eggNOG" id="KOG2081">
    <property type="taxonomic scope" value="Eukaryota"/>
</dbReference>
<dbReference type="FunFam" id="1.25.10.10:FF:001294">
    <property type="entry name" value="Uncharacterized protein"/>
    <property type="match status" value="1"/>
</dbReference>
<dbReference type="OrthoDB" id="435593at2759"/>
<accession>A0DRX1</accession>
<evidence type="ECO:0000313" key="6">
    <source>
        <dbReference type="EMBL" id="CAK85788.1"/>
    </source>
</evidence>
<dbReference type="InterPro" id="IPR051345">
    <property type="entry name" value="Importin_beta-like_NTR"/>
</dbReference>
<dbReference type="HOGENOM" id="CLU_303382_0_0_1"/>
<dbReference type="Proteomes" id="UP000000600">
    <property type="component" value="Unassembled WGS sequence"/>
</dbReference>
<dbReference type="GO" id="GO:0006606">
    <property type="term" value="P:protein import into nucleus"/>
    <property type="evidence" value="ECO:0000318"/>
    <property type="project" value="GO_Central"/>
</dbReference>
<evidence type="ECO:0000259" key="5">
    <source>
        <dbReference type="Pfam" id="PF08389"/>
    </source>
</evidence>
<dbReference type="InterPro" id="IPR013598">
    <property type="entry name" value="Exportin-1/Importin-b-like"/>
</dbReference>
<dbReference type="Pfam" id="PF08389">
    <property type="entry name" value="Xpo1"/>
    <property type="match status" value="1"/>
</dbReference>
<gene>
    <name evidence="6" type="ORF">GSPATT00019492001</name>
</gene>
<dbReference type="GO" id="GO:0005737">
    <property type="term" value="C:cytoplasm"/>
    <property type="evidence" value="ECO:0000318"/>
    <property type="project" value="GO_Central"/>
</dbReference>